<dbReference type="Proteomes" id="UP001190700">
    <property type="component" value="Unassembled WGS sequence"/>
</dbReference>
<dbReference type="GO" id="GO:0016887">
    <property type="term" value="F:ATP hydrolysis activity"/>
    <property type="evidence" value="ECO:0007669"/>
    <property type="project" value="InterPro"/>
</dbReference>
<dbReference type="GO" id="GO:0051082">
    <property type="term" value="F:unfolded protein binding"/>
    <property type="evidence" value="ECO:0007669"/>
    <property type="project" value="InterPro"/>
</dbReference>
<dbReference type="GO" id="GO:0005524">
    <property type="term" value="F:ATP binding"/>
    <property type="evidence" value="ECO:0007669"/>
    <property type="project" value="InterPro"/>
</dbReference>
<dbReference type="Pfam" id="PF00183">
    <property type="entry name" value="HSP90"/>
    <property type="match status" value="1"/>
</dbReference>
<reference evidence="4 5" key="1">
    <citation type="journal article" date="2015" name="Genome Biol. Evol.">
        <title>Comparative Genomics of a Bacterivorous Green Alga Reveals Evolutionary Causalities and Consequences of Phago-Mixotrophic Mode of Nutrition.</title>
        <authorList>
            <person name="Burns J.A."/>
            <person name="Paasch A."/>
            <person name="Narechania A."/>
            <person name="Kim E."/>
        </authorList>
    </citation>
    <scope>NUCLEOTIDE SEQUENCE [LARGE SCALE GENOMIC DNA]</scope>
    <source>
        <strain evidence="4 5">PLY_AMNH</strain>
    </source>
</reference>
<dbReference type="Gene3D" id="1.20.120.790">
    <property type="entry name" value="Heat shock protein 90, C-terminal domain"/>
    <property type="match status" value="1"/>
</dbReference>
<proteinExistence type="inferred from homology"/>
<dbReference type="InterPro" id="IPR001404">
    <property type="entry name" value="Hsp90_fam"/>
</dbReference>
<evidence type="ECO:0000313" key="5">
    <source>
        <dbReference type="Proteomes" id="UP001190700"/>
    </source>
</evidence>
<evidence type="ECO:0000256" key="2">
    <source>
        <dbReference type="ARBA" id="ARBA00023186"/>
    </source>
</evidence>
<dbReference type="InterPro" id="IPR037196">
    <property type="entry name" value="HSP90_C"/>
</dbReference>
<evidence type="ECO:0000313" key="4">
    <source>
        <dbReference type="EMBL" id="KAK3270402.1"/>
    </source>
</evidence>
<organism evidence="4 5">
    <name type="scientific">Cymbomonas tetramitiformis</name>
    <dbReference type="NCBI Taxonomy" id="36881"/>
    <lineage>
        <taxon>Eukaryota</taxon>
        <taxon>Viridiplantae</taxon>
        <taxon>Chlorophyta</taxon>
        <taxon>Pyramimonadophyceae</taxon>
        <taxon>Pyramimonadales</taxon>
        <taxon>Pyramimonadaceae</taxon>
        <taxon>Cymbomonas</taxon>
    </lineage>
</organism>
<dbReference type="SUPFAM" id="SSF110942">
    <property type="entry name" value="HSP90 C-terminal domain"/>
    <property type="match status" value="1"/>
</dbReference>
<dbReference type="PANTHER" id="PTHR11528">
    <property type="entry name" value="HEAT SHOCK PROTEIN 90 FAMILY MEMBER"/>
    <property type="match status" value="1"/>
</dbReference>
<name>A0AAE0G2V0_9CHLO</name>
<comment type="similarity">
    <text evidence="1">Belongs to the heat shock protein 90 family.</text>
</comment>
<feature type="region of interest" description="Disordered" evidence="3">
    <location>
        <begin position="1"/>
        <end position="38"/>
    </location>
</feature>
<evidence type="ECO:0000256" key="3">
    <source>
        <dbReference type="SAM" id="MobiDB-lite"/>
    </source>
</evidence>
<protein>
    <recommendedName>
        <fullName evidence="6">Heat shock protein 90</fullName>
    </recommendedName>
</protein>
<evidence type="ECO:0008006" key="6">
    <source>
        <dbReference type="Google" id="ProtNLM"/>
    </source>
</evidence>
<keyword evidence="2" id="KW-0143">Chaperone</keyword>
<dbReference type="GO" id="GO:0140662">
    <property type="term" value="F:ATP-dependent protein folding chaperone"/>
    <property type="evidence" value="ECO:0007669"/>
    <property type="project" value="InterPro"/>
</dbReference>
<accession>A0AAE0G2V0</accession>
<feature type="non-terminal residue" evidence="4">
    <location>
        <position position="1"/>
    </location>
</feature>
<gene>
    <name evidence="4" type="ORF">CYMTET_21200</name>
</gene>
<comment type="caution">
    <text evidence="4">The sequence shown here is derived from an EMBL/GenBank/DDBJ whole genome shotgun (WGS) entry which is preliminary data.</text>
</comment>
<feature type="compositionally biased region" description="Basic and acidic residues" evidence="3">
    <location>
        <begin position="26"/>
        <end position="38"/>
    </location>
</feature>
<keyword evidence="5" id="KW-1185">Reference proteome</keyword>
<evidence type="ECO:0000256" key="1">
    <source>
        <dbReference type="ARBA" id="ARBA00008239"/>
    </source>
</evidence>
<dbReference type="EMBL" id="LGRX02010411">
    <property type="protein sequence ID" value="KAK3270402.1"/>
    <property type="molecule type" value="Genomic_DNA"/>
</dbReference>
<dbReference type="AlphaFoldDB" id="A0AAE0G2V0"/>
<sequence length="178" mass="18804">VEPLKKSAAPAGKESEQDNAPDEASDEQKHTEASAAEHEDVCAWLTEHALSGRVGAVRVSTRLVGSPAIVVGHTSASMRRMTMLQMQMGAGHKDLKGLGMDMDSGVVGDLEINPNHAIIKQLKKAHTSEDEKVKALAADVAVQMFDNARIAAGILDDPSKMLGRLNTILASVLPSSSS</sequence>